<dbReference type="InterPro" id="IPR032314">
    <property type="entry name" value="DUF4845"/>
</dbReference>
<organism evidence="2 3">
    <name type="scientific">Mangrovimicrobium sediminis</name>
    <dbReference type="NCBI Taxonomy" id="2562682"/>
    <lineage>
        <taxon>Bacteria</taxon>
        <taxon>Pseudomonadati</taxon>
        <taxon>Pseudomonadota</taxon>
        <taxon>Gammaproteobacteria</taxon>
        <taxon>Cellvibrionales</taxon>
        <taxon>Halieaceae</taxon>
        <taxon>Mangrovimicrobium</taxon>
    </lineage>
</organism>
<dbReference type="AlphaFoldDB" id="A0A4Z0M4P6"/>
<reference evidence="2 3" key="1">
    <citation type="submission" date="2019-04" db="EMBL/GenBank/DDBJ databases">
        <title>Taxonomy of novel Haliea sp. from mangrove soil of West Coast of India.</title>
        <authorList>
            <person name="Verma A."/>
            <person name="Kumar P."/>
            <person name="Krishnamurthi S."/>
        </authorList>
    </citation>
    <scope>NUCLEOTIDE SEQUENCE [LARGE SCALE GENOMIC DNA]</scope>
    <source>
        <strain evidence="2 3">SAOS-164</strain>
    </source>
</reference>
<keyword evidence="1" id="KW-0812">Transmembrane</keyword>
<proteinExistence type="predicted"/>
<evidence type="ECO:0000256" key="1">
    <source>
        <dbReference type="SAM" id="Phobius"/>
    </source>
</evidence>
<dbReference type="OrthoDB" id="5734946at2"/>
<sequence>MRTPQRQRGISVPSMIVLGILIGFYGLCIVKMWPHYYEYLTVKNIVETASAEFEPGRTTLGDIRRRVDAMFNTNRVEGITAKDVEVYNKKGVTYIDASYEARVHIAWRIDALLVFDDLLYEAGKTPD</sequence>
<dbReference type="Pfam" id="PF16137">
    <property type="entry name" value="DUF4845"/>
    <property type="match status" value="1"/>
</dbReference>
<keyword evidence="1" id="KW-1133">Transmembrane helix</keyword>
<name>A0A4Z0M4P6_9GAMM</name>
<feature type="transmembrane region" description="Helical" evidence="1">
    <location>
        <begin position="12"/>
        <end position="33"/>
    </location>
</feature>
<keyword evidence="3" id="KW-1185">Reference proteome</keyword>
<dbReference type="RefSeq" id="WP_135441639.1">
    <property type="nucleotide sequence ID" value="NZ_SRLE01000005.1"/>
</dbReference>
<dbReference type="Proteomes" id="UP000298050">
    <property type="component" value="Unassembled WGS sequence"/>
</dbReference>
<comment type="caution">
    <text evidence="2">The sequence shown here is derived from an EMBL/GenBank/DDBJ whole genome shotgun (WGS) entry which is preliminary data.</text>
</comment>
<evidence type="ECO:0000313" key="3">
    <source>
        <dbReference type="Proteomes" id="UP000298050"/>
    </source>
</evidence>
<evidence type="ECO:0000313" key="2">
    <source>
        <dbReference type="EMBL" id="TGD74663.1"/>
    </source>
</evidence>
<protein>
    <submittedName>
        <fullName evidence="2">DUF4845 domain-containing protein</fullName>
    </submittedName>
</protein>
<keyword evidence="1" id="KW-0472">Membrane</keyword>
<dbReference type="EMBL" id="SRLE01000005">
    <property type="protein sequence ID" value="TGD74663.1"/>
    <property type="molecule type" value="Genomic_DNA"/>
</dbReference>
<gene>
    <name evidence="2" type="ORF">E4634_05540</name>
</gene>
<accession>A0A4Z0M4P6</accession>